<gene>
    <name evidence="4" type="ORF">PAPOLLO_LOCUS20936</name>
</gene>
<dbReference type="AlphaFoldDB" id="A0A8S3XQS5"/>
<dbReference type="OrthoDB" id="10250120at2759"/>
<feature type="compositionally biased region" description="Basic and acidic residues" evidence="3">
    <location>
        <begin position="443"/>
        <end position="452"/>
    </location>
</feature>
<evidence type="ECO:0000256" key="1">
    <source>
        <dbReference type="ARBA" id="ARBA00006190"/>
    </source>
</evidence>
<organism evidence="4 5">
    <name type="scientific">Parnassius apollo</name>
    <name type="common">Apollo butterfly</name>
    <name type="synonym">Papilio apollo</name>
    <dbReference type="NCBI Taxonomy" id="110799"/>
    <lineage>
        <taxon>Eukaryota</taxon>
        <taxon>Metazoa</taxon>
        <taxon>Ecdysozoa</taxon>
        <taxon>Arthropoda</taxon>
        <taxon>Hexapoda</taxon>
        <taxon>Insecta</taxon>
        <taxon>Pterygota</taxon>
        <taxon>Neoptera</taxon>
        <taxon>Endopterygota</taxon>
        <taxon>Lepidoptera</taxon>
        <taxon>Glossata</taxon>
        <taxon>Ditrysia</taxon>
        <taxon>Papilionoidea</taxon>
        <taxon>Papilionidae</taxon>
        <taxon>Parnassiinae</taxon>
        <taxon>Parnassini</taxon>
        <taxon>Parnassius</taxon>
        <taxon>Parnassius</taxon>
    </lineage>
</organism>
<dbReference type="Proteomes" id="UP000691718">
    <property type="component" value="Unassembled WGS sequence"/>
</dbReference>
<dbReference type="PANTHER" id="PTHR22761:SF21">
    <property type="entry name" value="CHARGED MULTIVESICULAR BODY PROTEIN 7"/>
    <property type="match status" value="1"/>
</dbReference>
<feature type="compositionally biased region" description="Acidic residues" evidence="3">
    <location>
        <begin position="605"/>
        <end position="614"/>
    </location>
</feature>
<comment type="similarity">
    <text evidence="1">Belongs to the SNF7 family.</text>
</comment>
<dbReference type="EMBL" id="CAJQZP010001297">
    <property type="protein sequence ID" value="CAG5036863.1"/>
    <property type="molecule type" value="Genomic_DNA"/>
</dbReference>
<dbReference type="PANTHER" id="PTHR22761">
    <property type="entry name" value="CHARGED MULTIVESICULAR BODY PROTEIN"/>
    <property type="match status" value="1"/>
</dbReference>
<dbReference type="GO" id="GO:0000815">
    <property type="term" value="C:ESCRT III complex"/>
    <property type="evidence" value="ECO:0007669"/>
    <property type="project" value="TreeGrafter"/>
</dbReference>
<feature type="region of interest" description="Disordered" evidence="3">
    <location>
        <begin position="435"/>
        <end position="489"/>
    </location>
</feature>
<name>A0A8S3XQS5_PARAO</name>
<dbReference type="GO" id="GO:0009898">
    <property type="term" value="C:cytoplasmic side of plasma membrane"/>
    <property type="evidence" value="ECO:0007669"/>
    <property type="project" value="TreeGrafter"/>
</dbReference>
<feature type="region of interest" description="Disordered" evidence="3">
    <location>
        <begin position="571"/>
        <end position="617"/>
    </location>
</feature>
<feature type="compositionally biased region" description="Basic and acidic residues" evidence="3">
    <location>
        <begin position="397"/>
        <end position="410"/>
    </location>
</feature>
<comment type="caution">
    <text evidence="4">The sequence shown here is derived from an EMBL/GenBank/DDBJ whole genome shotgun (WGS) entry which is preliminary data.</text>
</comment>
<reference evidence="4" key="1">
    <citation type="submission" date="2021-04" db="EMBL/GenBank/DDBJ databases">
        <authorList>
            <person name="Tunstrom K."/>
        </authorList>
    </citation>
    <scope>NUCLEOTIDE SEQUENCE</scope>
</reference>
<dbReference type="InterPro" id="IPR005024">
    <property type="entry name" value="Snf7_fam"/>
</dbReference>
<evidence type="ECO:0000313" key="5">
    <source>
        <dbReference type="Proteomes" id="UP000691718"/>
    </source>
</evidence>
<feature type="coiled-coil region" evidence="2">
    <location>
        <begin position="239"/>
        <end position="316"/>
    </location>
</feature>
<protein>
    <submittedName>
        <fullName evidence="4">(apollo) hypothetical protein</fullName>
    </submittedName>
</protein>
<evidence type="ECO:0000256" key="3">
    <source>
        <dbReference type="SAM" id="MobiDB-lite"/>
    </source>
</evidence>
<dbReference type="GO" id="GO:0005771">
    <property type="term" value="C:multivesicular body"/>
    <property type="evidence" value="ECO:0007669"/>
    <property type="project" value="TreeGrafter"/>
</dbReference>
<accession>A0A8S3XQS5</accession>
<proteinExistence type="inferred from homology"/>
<feature type="region of interest" description="Disordered" evidence="3">
    <location>
        <begin position="384"/>
        <end position="422"/>
    </location>
</feature>
<dbReference type="GO" id="GO:0032511">
    <property type="term" value="P:late endosome to vacuole transport via multivesicular body sorting pathway"/>
    <property type="evidence" value="ECO:0007669"/>
    <property type="project" value="TreeGrafter"/>
</dbReference>
<evidence type="ECO:0000313" key="4">
    <source>
        <dbReference type="EMBL" id="CAG5036863.1"/>
    </source>
</evidence>
<sequence>MGLTDRQIPSDKLPQCWSDDVRMNALFAPFRIKSANPESWDMKMKFWSDLVRQWCRYKTDPIVSAADVKSAFQRKGRTSACIDIVIEEMYRSGDLSPISKYVQILHNGPESLLHWSARMAFRPAVFAVSTVLSLLSARQQLDNDGLPKASIESTQRFVLESAVKEQATQFIDSYPPGETRIGTIDELMKYSQWQGSRETFEIILGYLVTQGVAVKKGDVVKLAEPNKKATAVTEADEALVKLTSAEARLEADMERLSKEFAAAETDAKAALKLGNRLAAKNHLRRKHKISARAQRCDAALENVRQLLHQLREVDSNAAIVDTYRTSSQAMKNTMKDEGLEEDSVLDTMDELKEVLDSYNEVEKAIGTTIDDIDTAELEQELKELLETPSAPGGGTPGKEERRERLGERKPNQSSRRRVSERDFIFDGEERMLAELNELSLEDTTGKKPDRSSRPQPVAELCAEGEDEKPTKTSKSEKPSKPWYPPPGNCLRPEEAWKEMDVDVNLKKLSEGFGELRMDERLHPGQPLQVDFSAAPRHYSAEFQVRDHKMAAPGVWLYNNRDGQDSALAASTEYFSSESPGKSGGDFQMAPGVERHKPEPWPTNEDNPDEDPSIEDLERRLNKLRGFRL</sequence>
<dbReference type="Pfam" id="PF25880">
    <property type="entry name" value="WHD_CHMP7_1st"/>
    <property type="match status" value="1"/>
</dbReference>
<keyword evidence="2" id="KW-0175">Coiled coil</keyword>
<evidence type="ECO:0000256" key="2">
    <source>
        <dbReference type="SAM" id="Coils"/>
    </source>
</evidence>
<feature type="compositionally biased region" description="Basic and acidic residues" evidence="3">
    <location>
        <begin position="467"/>
        <end position="479"/>
    </location>
</feature>
<dbReference type="GO" id="GO:0006900">
    <property type="term" value="P:vesicle budding from membrane"/>
    <property type="evidence" value="ECO:0007669"/>
    <property type="project" value="TreeGrafter"/>
</dbReference>
<dbReference type="Pfam" id="PF03357">
    <property type="entry name" value="Snf7"/>
    <property type="match status" value="1"/>
</dbReference>
<keyword evidence="5" id="KW-1185">Reference proteome</keyword>